<keyword evidence="1" id="KW-0732">Signal</keyword>
<sequence>MTFSIRNTILIALTTLLIGASATHAFWKSDYPGKPLFVKLENMRSDVIPTITIEHGNDFSQEKIIVTQLQPGELRVISLNHSPGKGYSIKTRLPGGEDIDVCVGKNSDRWVNHILLGETGIWGND</sequence>
<dbReference type="EMBL" id="CACVAT010000330">
    <property type="protein sequence ID" value="CAA6819676.1"/>
    <property type="molecule type" value="Genomic_DNA"/>
</dbReference>
<gene>
    <name evidence="2" type="ORF">HELGO_WM15346</name>
</gene>
<evidence type="ECO:0000256" key="1">
    <source>
        <dbReference type="SAM" id="SignalP"/>
    </source>
</evidence>
<feature type="chain" id="PRO_5027665424" evidence="1">
    <location>
        <begin position="26"/>
        <end position="125"/>
    </location>
</feature>
<proteinExistence type="predicted"/>
<name>A0A6S6TWZ7_9GAMM</name>
<evidence type="ECO:0000313" key="2">
    <source>
        <dbReference type="EMBL" id="CAA6819676.1"/>
    </source>
</evidence>
<reference evidence="2" key="1">
    <citation type="submission" date="2020-01" db="EMBL/GenBank/DDBJ databases">
        <authorList>
            <person name="Meier V. D."/>
            <person name="Meier V D."/>
        </authorList>
    </citation>
    <scope>NUCLEOTIDE SEQUENCE</scope>
    <source>
        <strain evidence="2">HLG_WM_MAG_09</strain>
    </source>
</reference>
<feature type="signal peptide" evidence="1">
    <location>
        <begin position="1"/>
        <end position="25"/>
    </location>
</feature>
<accession>A0A6S6TWZ7</accession>
<organism evidence="2">
    <name type="scientific">uncultured Thiotrichaceae bacterium</name>
    <dbReference type="NCBI Taxonomy" id="298394"/>
    <lineage>
        <taxon>Bacteria</taxon>
        <taxon>Pseudomonadati</taxon>
        <taxon>Pseudomonadota</taxon>
        <taxon>Gammaproteobacteria</taxon>
        <taxon>Thiotrichales</taxon>
        <taxon>Thiotrichaceae</taxon>
        <taxon>environmental samples</taxon>
    </lineage>
</organism>
<protein>
    <submittedName>
        <fullName evidence="2">Uncharacterized protein</fullName>
    </submittedName>
</protein>
<dbReference type="AlphaFoldDB" id="A0A6S6TWZ7"/>